<proteinExistence type="predicted"/>
<protein>
    <recommendedName>
        <fullName evidence="2">Transglycosylase SLT domain-containing protein</fullName>
    </recommendedName>
</protein>
<feature type="region of interest" description="Disordered" evidence="1">
    <location>
        <begin position="475"/>
        <end position="534"/>
    </location>
</feature>
<evidence type="ECO:0000313" key="3">
    <source>
        <dbReference type="EMBL" id="OWQ83602.1"/>
    </source>
</evidence>
<evidence type="ECO:0000259" key="2">
    <source>
        <dbReference type="Pfam" id="PF01464"/>
    </source>
</evidence>
<dbReference type="InterPro" id="IPR008258">
    <property type="entry name" value="Transglycosylase_SLT_dom_1"/>
</dbReference>
<feature type="domain" description="Transglycosylase SLT" evidence="2">
    <location>
        <begin position="21"/>
        <end position="121"/>
    </location>
</feature>
<dbReference type="EMBL" id="NIOF01000020">
    <property type="protein sequence ID" value="OWQ83602.1"/>
    <property type="molecule type" value="Genomic_DNA"/>
</dbReference>
<evidence type="ECO:0000256" key="1">
    <source>
        <dbReference type="SAM" id="MobiDB-lite"/>
    </source>
</evidence>
<feature type="compositionally biased region" description="Low complexity" evidence="1">
    <location>
        <begin position="515"/>
        <end position="534"/>
    </location>
</feature>
<feature type="compositionally biased region" description="Low complexity" evidence="1">
    <location>
        <begin position="475"/>
        <end position="490"/>
    </location>
</feature>
<keyword evidence="4" id="KW-1185">Reference proteome</keyword>
<dbReference type="OrthoDB" id="9135923at2"/>
<dbReference type="Proteomes" id="UP000197468">
    <property type="component" value="Unassembled WGS sequence"/>
</dbReference>
<sequence length="1143" mass="118758">MAVETPNSFKDPFWTDLASGTEQKLGLPKGLLVAVLTRGERSNADQVSEAGARTPFQIIPATRKAAIDKYGVDPYLSPENAAEVAGRLLKESMDRNGGSAPLAVAEYIGGTDRTNWGQKTKAYVQRVVGAVPAAVADAGPSTTTTLPPGPDPMQPTPAGQSTFDRVSAALGVGKPQPSQIAQVFQAYQGGQLTSQERKDFEDDVNAGRIMLPRGASLQPQAAAAGVPEVPPQLLTAFANGDLTAQEMGDFEHDVRAGLWKLPQGVDMQALLGDPMEKKGVLQRLADIPGNVREAITGAQRATPESQSLPEWTGMPEMNQLSMASAKAGLGTLLSGPDETAQILKANFPSMAQRRDGKGNWIFTSPTNGKDYVYPPGFTVGDVPRAAGAVAAFTPAGRAVTLPGMAVGAGLTQAAIETSQAATGGEFNPGEVATAAALAPVLPAAVNAVRAVAGPVRSGVARVLGRAEQVAAEAPGSGAAAQAAGPANKAPTTAPEARPIGNGSAPIEPTAPPRAEPAARAPSPSAAIARAAGEDAQAAGTPMLWRNADTDIPVVFKRIEPQAGPDGRMYARVEANGRESFVPADELIQAPGGAPAVAPAPAALAAEFAPGAPAAPSAANLTPEELGQATRRAAAGGIGSGRAQRTVAREAAPDPEVMASAKRLGIEDYLQPDHVTTNQAFRELSQVLKSVPGSASGAAERQGLEQVAKRADDLITEIGGTHDLSTLDASVKGALASTREQLKGKADALYDKVRAAVPAKSEVPATNVIAMIEQRAGDLGGTQYLSGMEKQILAKLAPKPVKGAAGATDGVKQPTYALLDDVRRDLTAAKFKRAGAFKDADDRLVDMLQGALREDQQAAAGKFGMGDTWDLAQKTAAAYKGVQDDMKALFGRELEGTIVGDLSKGITGLSKGDTSRFVQLMRSVPENMRQEVVASGLATAFGKSARNGSINFGSYSRWFEGLQKNRQAYHALMANLPASARRGLSDLYTVSNAISKATRERITTGRLSEGMRAIEKQLEPADTLMARVYQAAAKSTGGVAAEAFTSSIGMPGAGTAAAIASALRGGPKSGAFEAADKMFASPEFVRLARAPTPEARAEAARQFASGKNFTRFVRTIGSPRELSNRERWVLQAMLAGQQERAPTR</sequence>
<dbReference type="Gene3D" id="1.10.530.10">
    <property type="match status" value="1"/>
</dbReference>
<reference evidence="3 4" key="1">
    <citation type="journal article" date="2008" name="Int. J. Syst. Evol. Microbiol.">
        <title>Description of Roseateles aquatilis sp. nov. and Roseateles terrae sp. nov., in the class Betaproteobacteria, and emended description of the genus Roseateles.</title>
        <authorList>
            <person name="Gomila M."/>
            <person name="Bowien B."/>
            <person name="Falsen E."/>
            <person name="Moore E.R."/>
            <person name="Lalucat J."/>
        </authorList>
    </citation>
    <scope>NUCLEOTIDE SEQUENCE [LARGE SCALE GENOMIC DNA]</scope>
    <source>
        <strain evidence="3 4">CCUG 48205</strain>
    </source>
</reference>
<evidence type="ECO:0000313" key="4">
    <source>
        <dbReference type="Proteomes" id="UP000197468"/>
    </source>
</evidence>
<dbReference type="AlphaFoldDB" id="A0A246ITQ0"/>
<dbReference type="CDD" id="cd00254">
    <property type="entry name" value="LT-like"/>
    <property type="match status" value="1"/>
</dbReference>
<gene>
    <name evidence="3" type="ORF">CDN99_26085</name>
</gene>
<dbReference type="Pfam" id="PF01464">
    <property type="entry name" value="SLT"/>
    <property type="match status" value="1"/>
</dbReference>
<name>A0A246ITQ0_9BURK</name>
<dbReference type="RefSeq" id="WP_088388353.1">
    <property type="nucleotide sequence ID" value="NZ_NIOF01000020.1"/>
</dbReference>
<comment type="caution">
    <text evidence="3">The sequence shown here is derived from an EMBL/GenBank/DDBJ whole genome shotgun (WGS) entry which is preliminary data.</text>
</comment>
<dbReference type="InterPro" id="IPR023346">
    <property type="entry name" value="Lysozyme-like_dom_sf"/>
</dbReference>
<accession>A0A246ITQ0</accession>
<dbReference type="SUPFAM" id="SSF53955">
    <property type="entry name" value="Lysozyme-like"/>
    <property type="match status" value="1"/>
</dbReference>
<dbReference type="PANTHER" id="PTHR48125">
    <property type="entry name" value="LP07818P1"/>
    <property type="match status" value="1"/>
</dbReference>
<organism evidence="3 4">
    <name type="scientific">Roseateles aquatilis</name>
    <dbReference type="NCBI Taxonomy" id="431061"/>
    <lineage>
        <taxon>Bacteria</taxon>
        <taxon>Pseudomonadati</taxon>
        <taxon>Pseudomonadota</taxon>
        <taxon>Betaproteobacteria</taxon>
        <taxon>Burkholderiales</taxon>
        <taxon>Sphaerotilaceae</taxon>
        <taxon>Roseateles</taxon>
    </lineage>
</organism>
<dbReference type="PANTHER" id="PTHR48125:SF10">
    <property type="entry name" value="OS12G0136300 PROTEIN"/>
    <property type="match status" value="1"/>
</dbReference>